<reference evidence="1" key="2">
    <citation type="journal article" date="2015" name="Data Brief">
        <title>Shoot transcriptome of the giant reed, Arundo donax.</title>
        <authorList>
            <person name="Barrero R.A."/>
            <person name="Guerrero F.D."/>
            <person name="Moolhuijzen P."/>
            <person name="Goolsby J.A."/>
            <person name="Tidwell J."/>
            <person name="Bellgard S.E."/>
            <person name="Bellgard M.I."/>
        </authorList>
    </citation>
    <scope>NUCLEOTIDE SEQUENCE</scope>
    <source>
        <tissue evidence="1">Shoot tissue taken approximately 20 cm above the soil surface</tissue>
    </source>
</reference>
<name>A0A0A8Y9S7_ARUDO</name>
<evidence type="ECO:0000313" key="1">
    <source>
        <dbReference type="EMBL" id="JAD22105.1"/>
    </source>
</evidence>
<protein>
    <submittedName>
        <fullName evidence="1">Uncharacterized protein</fullName>
    </submittedName>
</protein>
<proteinExistence type="predicted"/>
<dbReference type="AlphaFoldDB" id="A0A0A8Y9S7"/>
<reference evidence="1" key="1">
    <citation type="submission" date="2014-09" db="EMBL/GenBank/DDBJ databases">
        <authorList>
            <person name="Magalhaes I.L.F."/>
            <person name="Oliveira U."/>
            <person name="Santos F.R."/>
            <person name="Vidigal T.H.D.A."/>
            <person name="Brescovit A.D."/>
            <person name="Santos A.J."/>
        </authorList>
    </citation>
    <scope>NUCLEOTIDE SEQUENCE</scope>
    <source>
        <tissue evidence="1">Shoot tissue taken approximately 20 cm above the soil surface</tissue>
    </source>
</reference>
<dbReference type="EMBL" id="GBRH01275790">
    <property type="protein sequence ID" value="JAD22105.1"/>
    <property type="molecule type" value="Transcribed_RNA"/>
</dbReference>
<organism evidence="1">
    <name type="scientific">Arundo donax</name>
    <name type="common">Giant reed</name>
    <name type="synonym">Donax arundinaceus</name>
    <dbReference type="NCBI Taxonomy" id="35708"/>
    <lineage>
        <taxon>Eukaryota</taxon>
        <taxon>Viridiplantae</taxon>
        <taxon>Streptophyta</taxon>
        <taxon>Embryophyta</taxon>
        <taxon>Tracheophyta</taxon>
        <taxon>Spermatophyta</taxon>
        <taxon>Magnoliopsida</taxon>
        <taxon>Liliopsida</taxon>
        <taxon>Poales</taxon>
        <taxon>Poaceae</taxon>
        <taxon>PACMAD clade</taxon>
        <taxon>Arundinoideae</taxon>
        <taxon>Arundineae</taxon>
        <taxon>Arundo</taxon>
    </lineage>
</organism>
<sequence>MLNINRGPESSQFLSNSSRTFTRFNMYIYPLPWSCYLKPSLSGSRKAVSV</sequence>
<accession>A0A0A8Y9S7</accession>